<dbReference type="InterPro" id="IPR016032">
    <property type="entry name" value="Sig_transdc_resp-reg_C-effctor"/>
</dbReference>
<accession>A0A517TYX1</accession>
<dbReference type="Pfam" id="PF00196">
    <property type="entry name" value="GerE"/>
    <property type="match status" value="1"/>
</dbReference>
<dbReference type="GO" id="GO:0006355">
    <property type="term" value="P:regulation of DNA-templated transcription"/>
    <property type="evidence" value="ECO:0007669"/>
    <property type="project" value="InterPro"/>
</dbReference>
<dbReference type="Proteomes" id="UP000317909">
    <property type="component" value="Chromosome"/>
</dbReference>
<dbReference type="PANTHER" id="PTHR43214">
    <property type="entry name" value="TWO-COMPONENT RESPONSE REGULATOR"/>
    <property type="match status" value="1"/>
</dbReference>
<dbReference type="InterPro" id="IPR039420">
    <property type="entry name" value="WalR-like"/>
</dbReference>
<evidence type="ECO:0000256" key="2">
    <source>
        <dbReference type="ARBA" id="ARBA00023125"/>
    </source>
</evidence>
<evidence type="ECO:0000259" key="4">
    <source>
        <dbReference type="PROSITE" id="PS50043"/>
    </source>
</evidence>
<dbReference type="SMART" id="SM00421">
    <property type="entry name" value="HTH_LUXR"/>
    <property type="match status" value="1"/>
</dbReference>
<protein>
    <submittedName>
        <fullName evidence="5">Response regulator FixJ</fullName>
    </submittedName>
</protein>
<proteinExistence type="predicted"/>
<evidence type="ECO:0000313" key="6">
    <source>
        <dbReference type="Proteomes" id="UP000317909"/>
    </source>
</evidence>
<dbReference type="SUPFAM" id="SSF46894">
    <property type="entry name" value="C-terminal effector domain of the bipartite response regulators"/>
    <property type="match status" value="1"/>
</dbReference>
<dbReference type="EMBL" id="CP036339">
    <property type="protein sequence ID" value="QDT73569.1"/>
    <property type="molecule type" value="Genomic_DNA"/>
</dbReference>
<dbReference type="OrthoDB" id="252792at2"/>
<keyword evidence="6" id="KW-1185">Reference proteome</keyword>
<dbReference type="CDD" id="cd06170">
    <property type="entry name" value="LuxR_C_like"/>
    <property type="match status" value="1"/>
</dbReference>
<gene>
    <name evidence="5" type="ORF">I41_27580</name>
</gene>
<sequence length="277" mass="32034">MSTRIARRKLTAAHRLVTDVCQLGNDAERWTDCLMAGLRDLFDARFVAIALAPLPRRPDEWVRAEIALQRGLNQQEAEIWRRGYWAEGNAFKSEFLRRSVAIASHFVTVRRQDVMTDDEWYSSEVAREIHQAIGIDAQMESHFVAMSIRRIFGMAVHREWGKPQYTVSERRDFRRVHLELARAWRQRIVTPVGEDPLIEGLPERLRQVLWLLCAGRSEKEIASELDLSPRTVHNHVTRLYDTLEVHSRGELLARALTRTRSSAVELPDAKSNEFTSP</sequence>
<name>A0A517TYX1_9BACT</name>
<dbReference type="PANTHER" id="PTHR43214:SF41">
    <property type="entry name" value="NITRATE_NITRITE RESPONSE REGULATOR PROTEIN NARP"/>
    <property type="match status" value="1"/>
</dbReference>
<organism evidence="5 6">
    <name type="scientific">Lacipirellula limnantheis</name>
    <dbReference type="NCBI Taxonomy" id="2528024"/>
    <lineage>
        <taxon>Bacteria</taxon>
        <taxon>Pseudomonadati</taxon>
        <taxon>Planctomycetota</taxon>
        <taxon>Planctomycetia</taxon>
        <taxon>Pirellulales</taxon>
        <taxon>Lacipirellulaceae</taxon>
        <taxon>Lacipirellula</taxon>
    </lineage>
</organism>
<dbReference type="InterPro" id="IPR036388">
    <property type="entry name" value="WH-like_DNA-bd_sf"/>
</dbReference>
<evidence type="ECO:0000256" key="3">
    <source>
        <dbReference type="ARBA" id="ARBA00023163"/>
    </source>
</evidence>
<dbReference type="KEGG" id="llh:I41_27580"/>
<evidence type="ECO:0000313" key="5">
    <source>
        <dbReference type="EMBL" id="QDT73569.1"/>
    </source>
</evidence>
<dbReference type="AlphaFoldDB" id="A0A517TYX1"/>
<reference evidence="5 6" key="1">
    <citation type="submission" date="2019-02" db="EMBL/GenBank/DDBJ databases">
        <title>Deep-cultivation of Planctomycetes and their phenomic and genomic characterization uncovers novel biology.</title>
        <authorList>
            <person name="Wiegand S."/>
            <person name="Jogler M."/>
            <person name="Boedeker C."/>
            <person name="Pinto D."/>
            <person name="Vollmers J."/>
            <person name="Rivas-Marin E."/>
            <person name="Kohn T."/>
            <person name="Peeters S.H."/>
            <person name="Heuer A."/>
            <person name="Rast P."/>
            <person name="Oberbeckmann S."/>
            <person name="Bunk B."/>
            <person name="Jeske O."/>
            <person name="Meyerdierks A."/>
            <person name="Storesund J.E."/>
            <person name="Kallscheuer N."/>
            <person name="Luecker S."/>
            <person name="Lage O.M."/>
            <person name="Pohl T."/>
            <person name="Merkel B.J."/>
            <person name="Hornburger P."/>
            <person name="Mueller R.-W."/>
            <person name="Bruemmer F."/>
            <person name="Labrenz M."/>
            <person name="Spormann A.M."/>
            <person name="Op den Camp H."/>
            <person name="Overmann J."/>
            <person name="Amann R."/>
            <person name="Jetten M.S.M."/>
            <person name="Mascher T."/>
            <person name="Medema M.H."/>
            <person name="Devos D.P."/>
            <person name="Kaster A.-K."/>
            <person name="Ovreas L."/>
            <person name="Rohde M."/>
            <person name="Galperin M.Y."/>
            <person name="Jogler C."/>
        </authorList>
    </citation>
    <scope>NUCLEOTIDE SEQUENCE [LARGE SCALE GENOMIC DNA]</scope>
    <source>
        <strain evidence="5 6">I41</strain>
    </source>
</reference>
<dbReference type="PRINTS" id="PR00038">
    <property type="entry name" value="HTHLUXR"/>
</dbReference>
<feature type="domain" description="HTH luxR-type" evidence="4">
    <location>
        <begin position="198"/>
        <end position="259"/>
    </location>
</feature>
<dbReference type="GO" id="GO:0003677">
    <property type="term" value="F:DNA binding"/>
    <property type="evidence" value="ECO:0007669"/>
    <property type="project" value="UniProtKB-KW"/>
</dbReference>
<dbReference type="PROSITE" id="PS50043">
    <property type="entry name" value="HTH_LUXR_2"/>
    <property type="match status" value="1"/>
</dbReference>
<evidence type="ECO:0000256" key="1">
    <source>
        <dbReference type="ARBA" id="ARBA00023015"/>
    </source>
</evidence>
<keyword evidence="3" id="KW-0804">Transcription</keyword>
<dbReference type="InterPro" id="IPR000792">
    <property type="entry name" value="Tscrpt_reg_LuxR_C"/>
</dbReference>
<dbReference type="Gene3D" id="1.10.10.10">
    <property type="entry name" value="Winged helix-like DNA-binding domain superfamily/Winged helix DNA-binding domain"/>
    <property type="match status" value="1"/>
</dbReference>
<keyword evidence="1" id="KW-0805">Transcription regulation</keyword>
<keyword evidence="2" id="KW-0238">DNA-binding</keyword>